<evidence type="ECO:0000256" key="2">
    <source>
        <dbReference type="ARBA" id="ARBA00008616"/>
    </source>
</evidence>
<comment type="similarity">
    <text evidence="2 11">Belongs to the methylthiotransferase family. CDKAL1 subfamily.</text>
</comment>
<keyword evidence="4 11" id="KW-0808">Transferase</keyword>
<evidence type="ECO:0000313" key="16">
    <source>
        <dbReference type="Proteomes" id="UP000006681"/>
    </source>
</evidence>
<dbReference type="GeneID" id="9752719"/>
<dbReference type="SFLD" id="SFLDG01061">
    <property type="entry name" value="methylthiotransferase"/>
    <property type="match status" value="1"/>
</dbReference>
<feature type="domain" description="TRAM" evidence="12">
    <location>
        <begin position="370"/>
        <end position="430"/>
    </location>
</feature>
<dbReference type="FunFam" id="3.80.30.20:FF:000002">
    <property type="entry name" value="threonylcarbamoyladenosine tRNA methylthiotransferase isoform X2"/>
    <property type="match status" value="1"/>
</dbReference>
<evidence type="ECO:0000256" key="5">
    <source>
        <dbReference type="ARBA" id="ARBA00022691"/>
    </source>
</evidence>
<dbReference type="InterPro" id="IPR006638">
    <property type="entry name" value="Elp3/MiaA/NifB-like_rSAM"/>
</dbReference>
<evidence type="ECO:0000256" key="7">
    <source>
        <dbReference type="ARBA" id="ARBA00022723"/>
    </source>
</evidence>
<protein>
    <recommendedName>
        <fullName evidence="11">tRNA-t(6)A37 methylthiotransferase</fullName>
        <ecNumber evidence="11">2.8.4.5</ecNumber>
    </recommendedName>
</protein>
<dbReference type="PROSITE" id="PS51918">
    <property type="entry name" value="RADICAL_SAM"/>
    <property type="match status" value="1"/>
</dbReference>
<dbReference type="eggNOG" id="arCOG01358">
    <property type="taxonomic scope" value="Archaea"/>
</dbReference>
<dbReference type="Pfam" id="PF00919">
    <property type="entry name" value="UPF0004"/>
    <property type="match status" value="1"/>
</dbReference>
<comment type="cofactor">
    <cofactor evidence="11">
        <name>[4Fe-4S] cluster</name>
        <dbReference type="ChEBI" id="CHEBI:49883"/>
    </cofactor>
    <text evidence="11">Binds 1 or 2 [4Fe-4S] cluster. One cluster is coordinated with 3 cysteines and an exchangeable S-adenosyl-L-methionine.</text>
</comment>
<proteinExistence type="inferred from homology"/>
<evidence type="ECO:0000256" key="1">
    <source>
        <dbReference type="ARBA" id="ARBA00002399"/>
    </source>
</evidence>
<dbReference type="Gene3D" id="3.40.50.12160">
    <property type="entry name" value="Methylthiotransferase, N-terminal domain"/>
    <property type="match status" value="1"/>
</dbReference>
<dbReference type="PANTHER" id="PTHR11918:SF45">
    <property type="entry name" value="THREONYLCARBAMOYLADENOSINE TRNA METHYLTHIOTRANSFERASE"/>
    <property type="match status" value="1"/>
</dbReference>
<keyword evidence="9 11" id="KW-0411">Iron-sulfur</keyword>
<keyword evidence="16" id="KW-1185">Reference proteome</keyword>
<reference evidence="16" key="2">
    <citation type="journal article" date="2010" name="Stand. Genomic Sci.">
        <title>Complete genome sequence of Vulcanisaeta distributa type strain (IC-017T).</title>
        <authorList>
            <person name="Mavromatis K."/>
            <person name="Sikorski J."/>
            <person name="Pabst E."/>
            <person name="Teshima H."/>
            <person name="Lapidus A."/>
            <person name="Lucas S."/>
            <person name="Nolan M."/>
            <person name="Glavina Del Rio T."/>
            <person name="Cheng J."/>
            <person name="Bruce D."/>
            <person name="Goodwin L."/>
            <person name="Pitluck S."/>
            <person name="Liolios K."/>
            <person name="Ivanova N."/>
            <person name="Mikhailova N."/>
            <person name="Pati A."/>
            <person name="Chen A."/>
            <person name="Palaniappan K."/>
            <person name="Land M."/>
            <person name="Hauser L."/>
            <person name="Chang Y."/>
            <person name="Jeffries C."/>
            <person name="Rohde M."/>
            <person name="Spring S."/>
            <person name="Goker M."/>
            <person name="Wirth R."/>
            <person name="Woyke T."/>
            <person name="Bristow J."/>
            <person name="Eisen J."/>
            <person name="Markowitz V."/>
            <person name="Hugenholtz P."/>
            <person name="Klenk H."/>
            <person name="Kyrpides N."/>
        </authorList>
    </citation>
    <scope>NUCLEOTIDE SEQUENCE [LARGE SCALE GENOMIC DNA]</scope>
    <source>
        <strain evidence="16">DSM 14429 / JCM 11212 / NBRC 100878 / IC-017</strain>
    </source>
</reference>
<dbReference type="KEGG" id="vdi:Vdis_1776"/>
<dbReference type="AlphaFoldDB" id="E1QUN1"/>
<gene>
    <name evidence="15" type="ordered locus">Vdis_1776</name>
</gene>
<dbReference type="Pfam" id="PF04055">
    <property type="entry name" value="Radical_SAM"/>
    <property type="match status" value="1"/>
</dbReference>
<feature type="domain" description="MTTase N-terminal" evidence="13">
    <location>
        <begin position="3"/>
        <end position="115"/>
    </location>
</feature>
<dbReference type="InterPro" id="IPR038135">
    <property type="entry name" value="Methylthiotransferase_N_sf"/>
</dbReference>
<sequence length="452" mass="51481">MGGKFTVITFGCWLNKADSDIMITKLRSLGWEYTEDVESADTIIVNTCAVREEAERNELKLLKRLSEEYPGKRLIVAGCLTRIRPATIKDVSPNAMLISSHGAELIDEVVSSNTDVHVYEDRPAKYLPNYYPELHGHRYVVPIQVGCLGNCSFCVTKIGRMGFGRVKSYGIDDIVNAITNAVSKGAREIYLTGQEISAYGRDRGYDLADLLEKILAKVDGRFMVRLGMMEPLELSRIIDRLLDVVKSDWRVYRFFHVPVQSGSDRVLMLMRRKYSVDLFRDIVKRIRNAFPDATVATDIIVGFPGETDEDFWASVRLIEELGIDKVNLARYSRRPFTEAAYMEQVPEQVKKERSKIATDVFNRVALERNKTFIGREMWGIVSEVDFKGENYVVRSYNYKPIAVRKADIGAFVRVKVTDATSQRLFGQLLESENLGTRYRVDFRITEGLDLVS</sequence>
<dbReference type="NCBIfam" id="TIGR00089">
    <property type="entry name" value="MiaB/RimO family radical SAM methylthiotransferase"/>
    <property type="match status" value="1"/>
</dbReference>
<dbReference type="CDD" id="cd01335">
    <property type="entry name" value="Radical_SAM"/>
    <property type="match status" value="1"/>
</dbReference>
<keyword evidence="6 11" id="KW-0819">tRNA processing</keyword>
<dbReference type="EC" id="2.8.4.5" evidence="11"/>
<dbReference type="SFLD" id="SFLDS00029">
    <property type="entry name" value="Radical_SAM"/>
    <property type="match status" value="1"/>
</dbReference>
<organism evidence="15 16">
    <name type="scientific">Vulcanisaeta distributa (strain DSM 14429 / JCM 11212 / NBRC 100878 / IC-017)</name>
    <dbReference type="NCBI Taxonomy" id="572478"/>
    <lineage>
        <taxon>Archaea</taxon>
        <taxon>Thermoproteota</taxon>
        <taxon>Thermoprotei</taxon>
        <taxon>Thermoproteales</taxon>
        <taxon>Thermoproteaceae</taxon>
        <taxon>Vulcanisaeta</taxon>
    </lineage>
</organism>
<name>E1QUN1_VULDI</name>
<evidence type="ECO:0000313" key="15">
    <source>
        <dbReference type="EMBL" id="ADN51150.1"/>
    </source>
</evidence>
<dbReference type="PROSITE" id="PS50926">
    <property type="entry name" value="TRAM"/>
    <property type="match status" value="1"/>
</dbReference>
<dbReference type="GO" id="GO:0035598">
    <property type="term" value="F:tRNA (N(6)-L-threonylcarbamoyladenosine(37)-C(2))-methylthiotransferase activity"/>
    <property type="evidence" value="ECO:0007669"/>
    <property type="project" value="UniProtKB-UniRule"/>
</dbReference>
<keyword evidence="8 11" id="KW-0408">Iron</keyword>
<evidence type="ECO:0000259" key="14">
    <source>
        <dbReference type="PROSITE" id="PS51918"/>
    </source>
</evidence>
<dbReference type="PANTHER" id="PTHR11918">
    <property type="entry name" value="RADICAL SAM PROTEINS"/>
    <property type="match status" value="1"/>
</dbReference>
<evidence type="ECO:0000259" key="12">
    <source>
        <dbReference type="PROSITE" id="PS50926"/>
    </source>
</evidence>
<evidence type="ECO:0000256" key="8">
    <source>
        <dbReference type="ARBA" id="ARBA00023004"/>
    </source>
</evidence>
<dbReference type="PROSITE" id="PS51449">
    <property type="entry name" value="MTTASE_N"/>
    <property type="match status" value="1"/>
</dbReference>
<dbReference type="InterPro" id="IPR002792">
    <property type="entry name" value="TRAM_dom"/>
</dbReference>
<evidence type="ECO:0000256" key="6">
    <source>
        <dbReference type="ARBA" id="ARBA00022694"/>
    </source>
</evidence>
<dbReference type="NCBIfam" id="TIGR01578">
    <property type="entry name" value="MiaB-like-B"/>
    <property type="match status" value="1"/>
</dbReference>
<dbReference type="InterPro" id="IPR058240">
    <property type="entry name" value="rSAM_sf"/>
</dbReference>
<comment type="catalytic activity">
    <reaction evidence="10 11">
        <text>N(6)-L-threonylcarbamoyladenosine(37) in tRNA + (sulfur carrier)-SH + AH2 + 2 S-adenosyl-L-methionine = 2-methylsulfanyl-N(6)-L-threonylcarbamoyladenosine(37) in tRNA + (sulfur carrier)-H + 5'-deoxyadenosine + L-methionine + A + S-adenosyl-L-homocysteine + 2 H(+)</text>
        <dbReference type="Rhea" id="RHEA:37075"/>
        <dbReference type="Rhea" id="RHEA-COMP:10163"/>
        <dbReference type="Rhea" id="RHEA-COMP:11092"/>
        <dbReference type="Rhea" id="RHEA-COMP:14737"/>
        <dbReference type="Rhea" id="RHEA-COMP:14739"/>
        <dbReference type="ChEBI" id="CHEBI:13193"/>
        <dbReference type="ChEBI" id="CHEBI:15378"/>
        <dbReference type="ChEBI" id="CHEBI:17319"/>
        <dbReference type="ChEBI" id="CHEBI:17499"/>
        <dbReference type="ChEBI" id="CHEBI:29917"/>
        <dbReference type="ChEBI" id="CHEBI:57844"/>
        <dbReference type="ChEBI" id="CHEBI:57856"/>
        <dbReference type="ChEBI" id="CHEBI:59789"/>
        <dbReference type="ChEBI" id="CHEBI:64428"/>
        <dbReference type="ChEBI" id="CHEBI:74418"/>
        <dbReference type="ChEBI" id="CHEBI:74420"/>
        <dbReference type="EC" id="2.8.4.5"/>
    </reaction>
</comment>
<dbReference type="RefSeq" id="WP_013336875.1">
    <property type="nucleotide sequence ID" value="NC_014537.1"/>
</dbReference>
<dbReference type="Proteomes" id="UP000006681">
    <property type="component" value="Chromosome"/>
</dbReference>
<dbReference type="SFLD" id="SFLDG01082">
    <property type="entry name" value="B12-binding_domain_containing"/>
    <property type="match status" value="1"/>
</dbReference>
<dbReference type="InterPro" id="IPR013848">
    <property type="entry name" value="Methylthiotransferase_N"/>
</dbReference>
<dbReference type="Gene3D" id="3.80.30.20">
    <property type="entry name" value="tm_1862 like domain"/>
    <property type="match status" value="1"/>
</dbReference>
<dbReference type="SUPFAM" id="SSF102114">
    <property type="entry name" value="Radical SAM enzymes"/>
    <property type="match status" value="1"/>
</dbReference>
<comment type="function">
    <text evidence="1 11">Catalyzes the methylthiolation of N6-threonylcarbamoyladenosine (t(6)A), leading to the formation of 2-methylthio-N6-threonylcarbamoyladenosine (ms(2)t(6)A) at position 37 in tRNAs that read codons beginning with adenine.</text>
</comment>
<evidence type="ECO:0000256" key="3">
    <source>
        <dbReference type="ARBA" id="ARBA00022485"/>
    </source>
</evidence>
<evidence type="ECO:0000256" key="11">
    <source>
        <dbReference type="RuleBase" id="RU368081"/>
    </source>
</evidence>
<feature type="domain" description="Radical SAM core" evidence="14">
    <location>
        <begin position="133"/>
        <end position="367"/>
    </location>
</feature>
<evidence type="ECO:0000256" key="10">
    <source>
        <dbReference type="ARBA" id="ARBA00051661"/>
    </source>
</evidence>
<dbReference type="HOGENOM" id="CLU_018697_4_2_2"/>
<dbReference type="GO" id="GO:0046872">
    <property type="term" value="F:metal ion binding"/>
    <property type="evidence" value="ECO:0007669"/>
    <property type="project" value="UniProtKB-UniRule"/>
</dbReference>
<evidence type="ECO:0000259" key="13">
    <source>
        <dbReference type="PROSITE" id="PS51449"/>
    </source>
</evidence>
<dbReference type="OrthoDB" id="372134at2157"/>
<dbReference type="InterPro" id="IPR023404">
    <property type="entry name" value="rSAM_horseshoe"/>
</dbReference>
<dbReference type="GO" id="GO:0051539">
    <property type="term" value="F:4 iron, 4 sulfur cluster binding"/>
    <property type="evidence" value="ECO:0007669"/>
    <property type="project" value="UniProtKB-UniRule"/>
</dbReference>
<keyword evidence="7 11" id="KW-0479">Metal-binding</keyword>
<reference evidence="15 16" key="1">
    <citation type="journal article" date="2010" name="Stand. Genomic Sci.">
        <title>Complete genome sequence of Vulcanisaeta distributa type strain (IC-017).</title>
        <authorList>
            <person name="Mavromatis K."/>
            <person name="Sikorski J."/>
            <person name="Pabst E."/>
            <person name="Teshima H."/>
            <person name="Lapidus A."/>
            <person name="Lucas S."/>
            <person name="Nolan M."/>
            <person name="Glavina Del Rio T."/>
            <person name="Cheng J.F."/>
            <person name="Bruce D."/>
            <person name="Goodwin L."/>
            <person name="Pitluck S."/>
            <person name="Liolios K."/>
            <person name="Ivanova N."/>
            <person name="Mikhailova N."/>
            <person name="Pati A."/>
            <person name="Chen A."/>
            <person name="Palaniappan K."/>
            <person name="Land M."/>
            <person name="Hauser L."/>
            <person name="Chang Y.J."/>
            <person name="Jeffries C.D."/>
            <person name="Rohde M."/>
            <person name="Spring S."/>
            <person name="Goker M."/>
            <person name="Wirth R."/>
            <person name="Woyke T."/>
            <person name="Bristow J."/>
            <person name="Eisen J.A."/>
            <person name="Markowitz V."/>
            <person name="Hugenholtz P."/>
            <person name="Klenk H.P."/>
            <person name="Kyrpides N.C."/>
        </authorList>
    </citation>
    <scope>NUCLEOTIDE SEQUENCE [LARGE SCALE GENOMIC DNA]</scope>
    <source>
        <strain evidence="16">DSM 14429 / JCM 11212 / NBRC 100878 / IC-017</strain>
    </source>
</reference>
<dbReference type="STRING" id="572478.Vdis_1776"/>
<dbReference type="InterPro" id="IPR005839">
    <property type="entry name" value="Methylthiotransferase"/>
</dbReference>
<dbReference type="SMART" id="SM00729">
    <property type="entry name" value="Elp3"/>
    <property type="match status" value="1"/>
</dbReference>
<keyword evidence="3 11" id="KW-0004">4Fe-4S</keyword>
<accession>E1QUN1</accession>
<dbReference type="EMBL" id="CP002100">
    <property type="protein sequence ID" value="ADN51150.1"/>
    <property type="molecule type" value="Genomic_DNA"/>
</dbReference>
<keyword evidence="5 11" id="KW-0949">S-adenosyl-L-methionine</keyword>
<evidence type="ECO:0000256" key="9">
    <source>
        <dbReference type="ARBA" id="ARBA00023014"/>
    </source>
</evidence>
<dbReference type="InterPro" id="IPR007197">
    <property type="entry name" value="rSAM"/>
</dbReference>
<dbReference type="InterPro" id="IPR006466">
    <property type="entry name" value="MiaB-like_arc_euk"/>
</dbReference>
<evidence type="ECO:0000256" key="4">
    <source>
        <dbReference type="ARBA" id="ARBA00022679"/>
    </source>
</evidence>